<dbReference type="KEGG" id="azc:AZC_3426"/>
<dbReference type="CDD" id="cd03057">
    <property type="entry name" value="GST_N_Beta"/>
    <property type="match status" value="1"/>
</dbReference>
<reference evidence="2 3" key="6">
    <citation type="journal article" date="2011" name="Appl. Environ. Microbiol.">
        <title>Involvement of the azorhizobial chromosome partition gene (parA) in the onset of bacteroid differentiation during Sesbania rostrata stem nodule development.</title>
        <authorList>
            <person name="Liu CT."/>
            <person name="Lee KB."/>
            <person name="Wang YS."/>
            <person name="Peng MH."/>
            <person name="Lee KT."/>
            <person name="Suzuki S."/>
            <person name="Suzuki T."/>
            <person name="Oyaizu H."/>
        </authorList>
    </citation>
    <scope>NUCLEOTIDE SEQUENCE [LARGE SCALE GENOMIC DNA]</scope>
    <source>
        <strain evidence="3">ATCC 43989 / DSM 5975 / JCM 20966 / LMG 6465 / NBRC 14845 / NCIMB 13405 / ORS 571</strain>
    </source>
</reference>
<dbReference type="Proteomes" id="UP000000270">
    <property type="component" value="Chromosome"/>
</dbReference>
<dbReference type="SUPFAM" id="SSF52833">
    <property type="entry name" value="Thioredoxin-like"/>
    <property type="match status" value="1"/>
</dbReference>
<dbReference type="InterPro" id="IPR036249">
    <property type="entry name" value="Thioredoxin-like_sf"/>
</dbReference>
<evidence type="ECO:0000313" key="3">
    <source>
        <dbReference type="Proteomes" id="UP000000270"/>
    </source>
</evidence>
<dbReference type="Gene3D" id="3.40.30.10">
    <property type="entry name" value="Glutaredoxin"/>
    <property type="match status" value="1"/>
</dbReference>
<dbReference type="SFLD" id="SFLDG00358">
    <property type="entry name" value="Main_(cytGST)"/>
    <property type="match status" value="1"/>
</dbReference>
<evidence type="ECO:0000313" key="2">
    <source>
        <dbReference type="EMBL" id="BAF89424.1"/>
    </source>
</evidence>
<dbReference type="PANTHER" id="PTHR44051:SF8">
    <property type="entry name" value="GLUTATHIONE S-TRANSFERASE GSTA"/>
    <property type="match status" value="1"/>
</dbReference>
<proteinExistence type="predicted"/>
<dbReference type="InterPro" id="IPR036282">
    <property type="entry name" value="Glutathione-S-Trfase_C_sf"/>
</dbReference>
<gene>
    <name evidence="2" type="ordered locus">AZC_3426</name>
</gene>
<reference evidence="2 3" key="4">
    <citation type="journal article" date="2009" name="Appl. Environ. Microbiol.">
        <title>Comparative genome-wide transcriptional profiling of Azorhizobium caulinodans ORS571 grown under free-living and symbiotic conditions.</title>
        <authorList>
            <person name="Tsukada S."/>
            <person name="Aono T."/>
            <person name="Akiba N."/>
            <person name="Lee KB."/>
            <person name="Liu CT."/>
            <person name="Toyazaki H."/>
            <person name="Oyaizu H."/>
        </authorList>
    </citation>
    <scope>NUCLEOTIDE SEQUENCE [LARGE SCALE GENOMIC DNA]</scope>
    <source>
        <strain evidence="3">ATCC 43989 / DSM 5975 / JCM 20966 / LMG 6465 / NBRC 14845 / NCIMB 13405 / ORS 571</strain>
    </source>
</reference>
<dbReference type="SUPFAM" id="SSF47616">
    <property type="entry name" value="GST C-terminal domain-like"/>
    <property type="match status" value="1"/>
</dbReference>
<reference evidence="3" key="2">
    <citation type="submission" date="2007-04" db="EMBL/GenBank/DDBJ databases">
        <title>Complete genome sequence of the nitrogen-fixing bacterium Azorhizobium caulinodans ORS571.</title>
        <authorList>
            <person name="Lee K.B."/>
            <person name="Backer P.D."/>
            <person name="Aono T."/>
            <person name="Liu C.T."/>
            <person name="Suzuki S."/>
            <person name="Suzuki T."/>
            <person name="Kaneko T."/>
            <person name="Yamada M."/>
            <person name="Tabata S."/>
            <person name="Kupfer D.M."/>
            <person name="Najar F.Z."/>
            <person name="Wiley G.B."/>
            <person name="Roe B."/>
            <person name="Binnewies T."/>
            <person name="Ussery D."/>
            <person name="Vereecke D."/>
            <person name="Gevers D."/>
            <person name="Holsters M."/>
            <person name="Oyaizu H."/>
        </authorList>
    </citation>
    <scope>NUCLEOTIDE SEQUENCE [LARGE SCALE GENOMIC DNA]</scope>
    <source>
        <strain evidence="3">ATCC 43989 / DSM 5975 / JCM 20966 / LMG 6465 / NBRC 14845 / NCIMB 13405 / ORS 571</strain>
    </source>
</reference>
<keyword evidence="2" id="KW-0808">Transferase</keyword>
<dbReference type="STRING" id="438753.AZC_3426"/>
<dbReference type="eggNOG" id="COG0625">
    <property type="taxonomic scope" value="Bacteria"/>
</dbReference>
<dbReference type="EMBL" id="AP009384">
    <property type="protein sequence ID" value="BAF89424.1"/>
    <property type="molecule type" value="Genomic_DNA"/>
</dbReference>
<name>A8IIM8_AZOC5</name>
<evidence type="ECO:0000259" key="1">
    <source>
        <dbReference type="PROSITE" id="PS50404"/>
    </source>
</evidence>
<dbReference type="AlphaFoldDB" id="A8IIM8"/>
<feature type="domain" description="GST N-terminal" evidence="1">
    <location>
        <begin position="1"/>
        <end position="83"/>
    </location>
</feature>
<reference evidence="2 3" key="3">
    <citation type="journal article" date="2008" name="BMC Genomics">
        <title>The genome of the versatile nitrogen fixer Azorhizobium caulinodans ORS571.</title>
        <authorList>
            <person name="Lee KB."/>
            <person name="Backer P.D."/>
            <person name="Aono T."/>
            <person name="Liu CT."/>
            <person name="Suzuki S."/>
            <person name="Suzuki T."/>
            <person name="Kaneko T."/>
            <person name="Yamada M."/>
            <person name="Tabata S."/>
            <person name="Kupfer D.M."/>
            <person name="Najar F.Z."/>
            <person name="Wiley G.B."/>
            <person name="Roe B."/>
            <person name="Binnewies T.T."/>
            <person name="Ussery D.W."/>
            <person name="D'Haeze W."/>
            <person name="Herder J.D."/>
            <person name="Gevers D."/>
            <person name="Vereecke D."/>
            <person name="Holsters M."/>
            <person name="Oyaizu H."/>
        </authorList>
    </citation>
    <scope>NUCLEOTIDE SEQUENCE [LARGE SCALE GENOMIC DNA]</scope>
    <source>
        <strain evidence="3">ATCC 43989 / DSM 5975 / JCM 20966 / LMG 6465 / NBRC 14845 / NCIMB 13405 / ORS 571</strain>
    </source>
</reference>
<keyword evidence="3" id="KW-1185">Reference proteome</keyword>
<reference evidence="2 3" key="5">
    <citation type="journal article" date="2010" name="Appl. Environ. Microbiol.">
        <title>phrR-like gene praR of Azorhizobium caulinodans ORS571 is essential for symbiosis with Sesbania rostrata and is involved in expression of reb genes.</title>
        <authorList>
            <person name="Akiba N."/>
            <person name="Aono T."/>
            <person name="Toyazaki H."/>
            <person name="Sato S."/>
            <person name="Oyaizu H."/>
        </authorList>
    </citation>
    <scope>NUCLEOTIDE SEQUENCE [LARGE SCALE GENOMIC DNA]</scope>
    <source>
        <strain evidence="3">ATCC 43989 / DSM 5975 / JCM 20966 / LMG 6465 / NBRC 14845 / NCIMB 13405 / ORS 571</strain>
    </source>
</reference>
<dbReference type="HOGENOM" id="CLU_011226_6_1_5"/>
<dbReference type="PROSITE" id="PS50404">
    <property type="entry name" value="GST_NTER"/>
    <property type="match status" value="1"/>
</dbReference>
<organism evidence="2 3">
    <name type="scientific">Azorhizobium caulinodans (strain ATCC 43989 / DSM 5975 / JCM 20966 / LMG 6465 / NBRC 14845 / NCIMB 13405 / ORS 571)</name>
    <dbReference type="NCBI Taxonomy" id="438753"/>
    <lineage>
        <taxon>Bacteria</taxon>
        <taxon>Pseudomonadati</taxon>
        <taxon>Pseudomonadota</taxon>
        <taxon>Alphaproteobacteria</taxon>
        <taxon>Hyphomicrobiales</taxon>
        <taxon>Xanthobacteraceae</taxon>
        <taxon>Azorhizobium</taxon>
    </lineage>
</organism>
<dbReference type="Gene3D" id="1.20.1050.10">
    <property type="match status" value="1"/>
</dbReference>
<accession>A8IIM8</accession>
<dbReference type="PANTHER" id="PTHR44051">
    <property type="entry name" value="GLUTATHIONE S-TRANSFERASE-RELATED"/>
    <property type="match status" value="1"/>
</dbReference>
<dbReference type="Pfam" id="PF13409">
    <property type="entry name" value="GST_N_2"/>
    <property type="match status" value="1"/>
</dbReference>
<dbReference type="InterPro" id="IPR040079">
    <property type="entry name" value="Glutathione_S-Trfase"/>
</dbReference>
<dbReference type="GO" id="GO:0016740">
    <property type="term" value="F:transferase activity"/>
    <property type="evidence" value="ECO:0007669"/>
    <property type="project" value="UniProtKB-KW"/>
</dbReference>
<sequence length="223" mass="24237">MAMMKFYMTPGSCSTGIHILLEELEQVFEAHVVNLPAGDHFRPEYVAINAKSTIPTLVRRDGTALTEVPAIAYWLGRTHPRAGLWPQDVEVETRLLEAMAYMTATIHGQGFARLFATSTFTRNAADHPAVKALGEEIVRKGFGVLAQALGEGPYLAGGFSVADPILFYLEFWADKLGLALPSAVAAHYARMLDRPVVRRVLAEEGYAPSKLGQVAIADAVEPA</sequence>
<dbReference type="SFLD" id="SFLDS00019">
    <property type="entry name" value="Glutathione_Transferase_(cytos"/>
    <property type="match status" value="1"/>
</dbReference>
<protein>
    <submittedName>
        <fullName evidence="2">Glutathione S-transferase</fullName>
    </submittedName>
</protein>
<dbReference type="SFLD" id="SFLDG01150">
    <property type="entry name" value="Main.1:_Beta-like"/>
    <property type="match status" value="1"/>
</dbReference>
<dbReference type="InterPro" id="IPR004045">
    <property type="entry name" value="Glutathione_S-Trfase_N"/>
</dbReference>
<reference evidence="2 3" key="1">
    <citation type="journal article" date="2007" name="Appl. Environ. Microbiol.">
        <title>Rhizobial factors required for stem nodule maturation and maintenance in Sesbania rostrata-Azorhizobium caulinodans ORS571 symbiosis.</title>
        <authorList>
            <person name="Suzuki S."/>
            <person name="Aono T."/>
            <person name="Lee KB."/>
            <person name="Suzuki T."/>
            <person name="Liu CT."/>
            <person name="Miwa H."/>
            <person name="Wakao S."/>
            <person name="Iki T."/>
            <person name="Oyaizu H."/>
        </authorList>
    </citation>
    <scope>NUCLEOTIDE SEQUENCE [LARGE SCALE GENOMIC DNA]</scope>
    <source>
        <strain evidence="3">ATCC 43989 / DSM 5975 / JCM 20966 / LMG 6465 / NBRC 14845 / NCIMB 13405 / ORS 571</strain>
    </source>
</reference>